<evidence type="ECO:0000313" key="3">
    <source>
        <dbReference type="EMBL" id="SFC59361.1"/>
    </source>
</evidence>
<feature type="domain" description="Phosphodiester glycosidase" evidence="2">
    <location>
        <begin position="144"/>
        <end position="325"/>
    </location>
</feature>
<dbReference type="InterPro" id="IPR018711">
    <property type="entry name" value="NAGPA"/>
</dbReference>
<dbReference type="PANTHER" id="PTHR40446">
    <property type="entry name" value="N-ACETYLGLUCOSAMINE-1-PHOSPHODIESTER ALPHA-N-ACETYLGLUCOSAMINIDASE"/>
    <property type="match status" value="1"/>
</dbReference>
<dbReference type="STRING" id="623281.SAMN05421747_115121"/>
<protein>
    <recommendedName>
        <fullName evidence="2">Phosphodiester glycosidase domain-containing protein</fullName>
    </recommendedName>
</protein>
<sequence length="329" mass="36290">MRINHIKYRLFTVLPSAKSALLALLTLASCSMRDDNYLKDKKEEIVDVIPPDDDVSAITQLIIDNTNVIGTFQMDSTTMIADGIAHTHIRYLNQQELPMSIHVLEVDLSNGNLVAYAMSPYNDRLYGFQRISEMARDNEKTGTKIMAAINADYYNTSTGEPTGTFIINGLQRKINTSATRPYFAIMQDGTAVIGRAPVAGQGEEINLNAVEHLVSGNEWLVFEGESVNYSNYSIEPRTAIGLTQDQRVYVVIVDGRQQYFSNGCGMEELRQMMLAFGTYHAFNLDGGASSTLAIRIEPSRVGTGWAVKNRPSDGVERAVANGLAFAVVE</sequence>
<dbReference type="RefSeq" id="WP_170845764.1">
    <property type="nucleotide sequence ID" value="NZ_FOLL01000015.1"/>
</dbReference>
<proteinExistence type="predicted"/>
<organism evidence="3 4">
    <name type="scientific">Parapedobacter composti</name>
    <dbReference type="NCBI Taxonomy" id="623281"/>
    <lineage>
        <taxon>Bacteria</taxon>
        <taxon>Pseudomonadati</taxon>
        <taxon>Bacteroidota</taxon>
        <taxon>Sphingobacteriia</taxon>
        <taxon>Sphingobacteriales</taxon>
        <taxon>Sphingobacteriaceae</taxon>
        <taxon>Parapedobacter</taxon>
    </lineage>
</organism>
<reference evidence="3 4" key="1">
    <citation type="submission" date="2016-10" db="EMBL/GenBank/DDBJ databases">
        <authorList>
            <person name="de Groot N.N."/>
        </authorList>
    </citation>
    <scope>NUCLEOTIDE SEQUENCE [LARGE SCALE GENOMIC DNA]</scope>
    <source>
        <strain evidence="3 4">DSM 22900</strain>
    </source>
</reference>
<evidence type="ECO:0000313" key="4">
    <source>
        <dbReference type="Proteomes" id="UP000199577"/>
    </source>
</evidence>
<keyword evidence="1" id="KW-0732">Signal</keyword>
<keyword evidence="4" id="KW-1185">Reference proteome</keyword>
<feature type="chain" id="PRO_5011600480" description="Phosphodiester glycosidase domain-containing protein" evidence="1">
    <location>
        <begin position="34"/>
        <end position="329"/>
    </location>
</feature>
<accession>A0A1I1KFF9</accession>
<feature type="signal peptide" evidence="1">
    <location>
        <begin position="1"/>
        <end position="33"/>
    </location>
</feature>
<dbReference type="Pfam" id="PF09992">
    <property type="entry name" value="NAGPA"/>
    <property type="match status" value="1"/>
</dbReference>
<evidence type="ECO:0000259" key="2">
    <source>
        <dbReference type="Pfam" id="PF09992"/>
    </source>
</evidence>
<dbReference type="EMBL" id="FOLL01000015">
    <property type="protein sequence ID" value="SFC59361.1"/>
    <property type="molecule type" value="Genomic_DNA"/>
</dbReference>
<dbReference type="AlphaFoldDB" id="A0A1I1KFF9"/>
<gene>
    <name evidence="3" type="ORF">SAMN05421747_115121</name>
</gene>
<dbReference type="PANTHER" id="PTHR40446:SF2">
    <property type="entry name" value="N-ACETYLGLUCOSAMINE-1-PHOSPHODIESTER ALPHA-N-ACETYLGLUCOSAMINIDASE"/>
    <property type="match status" value="1"/>
</dbReference>
<name>A0A1I1KFF9_9SPHI</name>
<evidence type="ECO:0000256" key="1">
    <source>
        <dbReference type="SAM" id="SignalP"/>
    </source>
</evidence>
<dbReference type="PROSITE" id="PS51257">
    <property type="entry name" value="PROKAR_LIPOPROTEIN"/>
    <property type="match status" value="1"/>
</dbReference>
<dbReference type="Proteomes" id="UP000199577">
    <property type="component" value="Unassembled WGS sequence"/>
</dbReference>